<dbReference type="InterPro" id="IPR016187">
    <property type="entry name" value="CTDL_fold"/>
</dbReference>
<dbReference type="SUPFAM" id="SSF56436">
    <property type="entry name" value="C-type lectin-like"/>
    <property type="match status" value="1"/>
</dbReference>
<dbReference type="Proteomes" id="UP000887566">
    <property type="component" value="Unplaced"/>
</dbReference>
<evidence type="ECO:0000259" key="2">
    <source>
        <dbReference type="PROSITE" id="PS50041"/>
    </source>
</evidence>
<sequence>MISLVSSTSLILCVFLCRLEFDSGSFVSALTIPTLGTFKHVGFSYYTNSWFVLQEVTTNQWTCILLCQRNVSCFSLAHNSATNACQLHAVPADNGQFKKDLIPNSQYKLFIRQLQPETTCPDSGWRYLASSKKCYQYFHPLLSFYDAEKECNTYGYGGHLIQPSTNEELDQLNMNNTRGAYTGIVWQDTPAGAFYYLDGRLAVWPSAVGWYGGGTYSGREDNRDCIATTNGNNPPWYQYWAGSGTEYPYTCELPIV</sequence>
<dbReference type="SMART" id="SM00034">
    <property type="entry name" value="CLECT"/>
    <property type="match status" value="1"/>
</dbReference>
<evidence type="ECO:0000313" key="3">
    <source>
        <dbReference type="Proteomes" id="UP000887566"/>
    </source>
</evidence>
<dbReference type="PROSITE" id="PS50041">
    <property type="entry name" value="C_TYPE_LECTIN_2"/>
    <property type="match status" value="1"/>
</dbReference>
<dbReference type="WBParaSite" id="PSAMB.scaffold863size40043.g9309.t1">
    <property type="protein sequence ID" value="PSAMB.scaffold863size40043.g9309.t1"/>
    <property type="gene ID" value="PSAMB.scaffold863size40043.g9309"/>
</dbReference>
<reference evidence="4" key="1">
    <citation type="submission" date="2022-11" db="UniProtKB">
        <authorList>
            <consortium name="WormBaseParasite"/>
        </authorList>
    </citation>
    <scope>IDENTIFICATION</scope>
</reference>
<keyword evidence="1" id="KW-0732">Signal</keyword>
<name>A0A914XKA0_9BILA</name>
<proteinExistence type="predicted"/>
<keyword evidence="3" id="KW-1185">Reference proteome</keyword>
<dbReference type="CDD" id="cd00037">
    <property type="entry name" value="CLECT"/>
    <property type="match status" value="1"/>
</dbReference>
<evidence type="ECO:0000256" key="1">
    <source>
        <dbReference type="SAM" id="SignalP"/>
    </source>
</evidence>
<dbReference type="InterPro" id="IPR001304">
    <property type="entry name" value="C-type_lectin-like"/>
</dbReference>
<feature type="chain" id="PRO_5037756476" evidence="1">
    <location>
        <begin position="25"/>
        <end position="256"/>
    </location>
</feature>
<feature type="domain" description="C-type lectin" evidence="2">
    <location>
        <begin position="130"/>
        <end position="236"/>
    </location>
</feature>
<organism evidence="3 4">
    <name type="scientific">Plectus sambesii</name>
    <dbReference type="NCBI Taxonomy" id="2011161"/>
    <lineage>
        <taxon>Eukaryota</taxon>
        <taxon>Metazoa</taxon>
        <taxon>Ecdysozoa</taxon>
        <taxon>Nematoda</taxon>
        <taxon>Chromadorea</taxon>
        <taxon>Plectida</taxon>
        <taxon>Plectina</taxon>
        <taxon>Plectoidea</taxon>
        <taxon>Plectidae</taxon>
        <taxon>Plectus</taxon>
    </lineage>
</organism>
<accession>A0A914XKA0</accession>
<dbReference type="Gene3D" id="3.10.100.10">
    <property type="entry name" value="Mannose-Binding Protein A, subunit A"/>
    <property type="match status" value="1"/>
</dbReference>
<protein>
    <submittedName>
        <fullName evidence="4">C-type lectin domain-containing protein</fullName>
    </submittedName>
</protein>
<dbReference type="AlphaFoldDB" id="A0A914XKA0"/>
<dbReference type="InterPro" id="IPR016186">
    <property type="entry name" value="C-type_lectin-like/link_sf"/>
</dbReference>
<feature type="signal peptide" evidence="1">
    <location>
        <begin position="1"/>
        <end position="24"/>
    </location>
</feature>
<evidence type="ECO:0000313" key="4">
    <source>
        <dbReference type="WBParaSite" id="PSAMB.scaffold863size40043.g9309.t1"/>
    </source>
</evidence>